<gene>
    <name evidence="2" type="ORF">BpHYR1_047194</name>
</gene>
<evidence type="ECO:0000313" key="3">
    <source>
        <dbReference type="Proteomes" id="UP000276133"/>
    </source>
</evidence>
<keyword evidence="3" id="KW-1185">Reference proteome</keyword>
<feature type="signal peptide" evidence="1">
    <location>
        <begin position="1"/>
        <end position="22"/>
    </location>
</feature>
<dbReference type="Proteomes" id="UP000276133">
    <property type="component" value="Unassembled WGS sequence"/>
</dbReference>
<name>A0A3M7P5X9_BRAPC</name>
<organism evidence="2 3">
    <name type="scientific">Brachionus plicatilis</name>
    <name type="common">Marine rotifer</name>
    <name type="synonym">Brachionus muelleri</name>
    <dbReference type="NCBI Taxonomy" id="10195"/>
    <lineage>
        <taxon>Eukaryota</taxon>
        <taxon>Metazoa</taxon>
        <taxon>Spiralia</taxon>
        <taxon>Gnathifera</taxon>
        <taxon>Rotifera</taxon>
        <taxon>Eurotatoria</taxon>
        <taxon>Monogononta</taxon>
        <taxon>Pseudotrocha</taxon>
        <taxon>Ploima</taxon>
        <taxon>Brachionidae</taxon>
        <taxon>Brachionus</taxon>
    </lineage>
</organism>
<protein>
    <submittedName>
        <fullName evidence="2">Uncharacterized protein</fullName>
    </submittedName>
</protein>
<keyword evidence="1" id="KW-0732">Signal</keyword>
<evidence type="ECO:0000256" key="1">
    <source>
        <dbReference type="SAM" id="SignalP"/>
    </source>
</evidence>
<reference evidence="2 3" key="1">
    <citation type="journal article" date="2018" name="Sci. Rep.">
        <title>Genomic signatures of local adaptation to the degree of environmental predictability in rotifers.</title>
        <authorList>
            <person name="Franch-Gras L."/>
            <person name="Hahn C."/>
            <person name="Garcia-Roger E.M."/>
            <person name="Carmona M.J."/>
            <person name="Serra M."/>
            <person name="Gomez A."/>
        </authorList>
    </citation>
    <scope>NUCLEOTIDE SEQUENCE [LARGE SCALE GENOMIC DNA]</scope>
    <source>
        <strain evidence="2">HYR1</strain>
    </source>
</reference>
<evidence type="ECO:0000313" key="2">
    <source>
        <dbReference type="EMBL" id="RMZ94478.1"/>
    </source>
</evidence>
<dbReference type="EMBL" id="REGN01013016">
    <property type="protein sequence ID" value="RMZ94478.1"/>
    <property type="molecule type" value="Genomic_DNA"/>
</dbReference>
<comment type="caution">
    <text evidence="2">The sequence shown here is derived from an EMBL/GenBank/DDBJ whole genome shotgun (WGS) entry which is preliminary data.</text>
</comment>
<feature type="chain" id="PRO_5018201240" evidence="1">
    <location>
        <begin position="23"/>
        <end position="150"/>
    </location>
</feature>
<sequence length="150" mass="17998">MLNFFFIKRLLFIILNFPSSCPFHSYETAKICNLLYEFRRENKYLIFLKKFDFKKTQYQNKKMINFISFSSFHQNLNVQSLQSAFVRFCQSLSSDRPKHVLNNTFIHIFPITSIVPVSFSDKDLNFILNRMFKKTFLFTAILHYMIISDS</sequence>
<dbReference type="AlphaFoldDB" id="A0A3M7P5X9"/>
<accession>A0A3M7P5X9</accession>
<proteinExistence type="predicted"/>